<dbReference type="InterPro" id="IPR001460">
    <property type="entry name" value="PCN-bd_Tpept"/>
</dbReference>
<dbReference type="RefSeq" id="WP_062612840.1">
    <property type="nucleotide sequence ID" value="NZ_JAWLIG010000008.1"/>
</dbReference>
<dbReference type="STRING" id="59561.AQZ59_00494"/>
<dbReference type="InterPro" id="IPR054120">
    <property type="entry name" value="PBPA_dimer"/>
</dbReference>
<evidence type="ECO:0000256" key="1">
    <source>
        <dbReference type="SAM" id="SignalP"/>
    </source>
</evidence>
<dbReference type="InterPro" id="IPR036138">
    <property type="entry name" value="PBP_dimer_sf"/>
</dbReference>
<name>A0A0W1KLQ6_9ACTO</name>
<evidence type="ECO:0000259" key="2">
    <source>
        <dbReference type="Pfam" id="PF00905"/>
    </source>
</evidence>
<keyword evidence="5" id="KW-1185">Reference proteome</keyword>
<evidence type="ECO:0000313" key="4">
    <source>
        <dbReference type="EMBL" id="KTF04512.1"/>
    </source>
</evidence>
<accession>A0A0W1KLQ6</accession>
<gene>
    <name evidence="4" type="primary">pbpA</name>
    <name evidence="4" type="ORF">AQZ59_00494</name>
</gene>
<dbReference type="OrthoDB" id="9766847at2"/>
<feature type="domain" description="Penicillin-binding protein transpeptidase" evidence="2">
    <location>
        <begin position="156"/>
        <end position="473"/>
    </location>
</feature>
<dbReference type="GO" id="GO:0071972">
    <property type="term" value="F:peptidoglycan L,D-transpeptidase activity"/>
    <property type="evidence" value="ECO:0007669"/>
    <property type="project" value="TreeGrafter"/>
</dbReference>
<dbReference type="PANTHER" id="PTHR30627:SF24">
    <property type="entry name" value="PENICILLIN-BINDING PROTEIN 4B"/>
    <property type="match status" value="1"/>
</dbReference>
<proteinExistence type="predicted"/>
<dbReference type="PANTHER" id="PTHR30627">
    <property type="entry name" value="PEPTIDOGLYCAN D,D-TRANSPEPTIDASE"/>
    <property type="match status" value="1"/>
</dbReference>
<dbReference type="SUPFAM" id="SSF56601">
    <property type="entry name" value="beta-lactamase/transpeptidase-like"/>
    <property type="match status" value="1"/>
</dbReference>
<dbReference type="SUPFAM" id="SSF56519">
    <property type="entry name" value="Penicillin binding protein dimerisation domain"/>
    <property type="match status" value="1"/>
</dbReference>
<reference evidence="4 5" key="1">
    <citation type="submission" date="2015-11" db="EMBL/GenBank/DDBJ databases">
        <title>Draft Genome Sequence of the Type Strain Trueperella bernardiae LCDC 89-0504T, Isolated from Blood Culture.</title>
        <authorList>
            <person name="Bernier A.-M."/>
            <person name="Bernard K."/>
        </authorList>
    </citation>
    <scope>NUCLEOTIDE SEQUENCE [LARGE SCALE GENOMIC DNA]</scope>
    <source>
        <strain evidence="4 5">LCDC 89-0504</strain>
    </source>
</reference>
<sequence>MNPPLRKLSVVVTIMFLTLMAAATSLQFFRAPSLNADARNARTLYKEYGVKRGPIIVAGEAITGIEKIDSPYNYLRTYLQPELYAPVTGYFSVIHNAITGIERAENGILGGSDSQLATQHLQELLTDADPEGGAVSLTINPAAQQAAWDALGDRQGAVVAIEPSTGKILALVSKPTFNPNQIASHNREEATTAWETLNADPAKPLLNRAIGDDLYAPGSVFKLITAAAMIENGLTADSGVEAPYTYSPPGTSHEIYNPGQRQCGDGSGTVPLRVAFTQSCNTAFAIGGLNLGAEKMRAMAEAFGFGQDLDIPLSVRPSQFPEPADDAALAMDSFGQRDILASPMQMAMVAAAVANDGRLMTPYLVDQTFTADLGVLSTTAPTTFSNPISKSTAEQMRSMMIDVVNKGTGSYAALNYVQVAGKTGSAEVGAGVEPHAWFAGFDATDDPKVAVAALVVNGGDGGSNAGPVARAVIDAVVGQ</sequence>
<keyword evidence="1" id="KW-0732">Signal</keyword>
<comment type="caution">
    <text evidence="4">The sequence shown here is derived from an EMBL/GenBank/DDBJ whole genome shotgun (WGS) entry which is preliminary data.</text>
</comment>
<dbReference type="Pfam" id="PF00905">
    <property type="entry name" value="Transpeptidase"/>
    <property type="match status" value="1"/>
</dbReference>
<dbReference type="GO" id="GO:0005886">
    <property type="term" value="C:plasma membrane"/>
    <property type="evidence" value="ECO:0007669"/>
    <property type="project" value="TreeGrafter"/>
</dbReference>
<feature type="chain" id="PRO_5006924298" evidence="1">
    <location>
        <begin position="24"/>
        <end position="479"/>
    </location>
</feature>
<dbReference type="PATRIC" id="fig|59561.3.peg.487"/>
<organism evidence="4 5">
    <name type="scientific">Trueperella bernardiae</name>
    <dbReference type="NCBI Taxonomy" id="59561"/>
    <lineage>
        <taxon>Bacteria</taxon>
        <taxon>Bacillati</taxon>
        <taxon>Actinomycetota</taxon>
        <taxon>Actinomycetes</taxon>
        <taxon>Actinomycetales</taxon>
        <taxon>Actinomycetaceae</taxon>
        <taxon>Trueperella</taxon>
    </lineage>
</organism>
<dbReference type="Gene3D" id="3.40.710.10">
    <property type="entry name" value="DD-peptidase/beta-lactamase superfamily"/>
    <property type="match status" value="1"/>
</dbReference>
<evidence type="ECO:0000259" key="3">
    <source>
        <dbReference type="Pfam" id="PF21922"/>
    </source>
</evidence>
<dbReference type="InterPro" id="IPR012338">
    <property type="entry name" value="Beta-lactam/transpept-like"/>
</dbReference>
<dbReference type="AlphaFoldDB" id="A0A0W1KLQ6"/>
<evidence type="ECO:0000313" key="5">
    <source>
        <dbReference type="Proteomes" id="UP000054404"/>
    </source>
</evidence>
<dbReference type="Gene3D" id="3.90.1310.10">
    <property type="entry name" value="Penicillin-binding protein 2a (Domain 2)"/>
    <property type="match status" value="1"/>
</dbReference>
<dbReference type="GO" id="GO:0071555">
    <property type="term" value="P:cell wall organization"/>
    <property type="evidence" value="ECO:0007669"/>
    <property type="project" value="TreeGrafter"/>
</dbReference>
<protein>
    <submittedName>
        <fullName evidence="4">Penicillin-binding protein A</fullName>
    </submittedName>
</protein>
<dbReference type="GO" id="GO:0008658">
    <property type="term" value="F:penicillin binding"/>
    <property type="evidence" value="ECO:0007669"/>
    <property type="project" value="InterPro"/>
</dbReference>
<dbReference type="InterPro" id="IPR050515">
    <property type="entry name" value="Beta-lactam/transpept"/>
</dbReference>
<dbReference type="EMBL" id="LNIZ01000002">
    <property type="protein sequence ID" value="KTF04512.1"/>
    <property type="molecule type" value="Genomic_DNA"/>
</dbReference>
<feature type="signal peptide" evidence="1">
    <location>
        <begin position="1"/>
        <end position="23"/>
    </location>
</feature>
<dbReference type="Pfam" id="PF21922">
    <property type="entry name" value="PBP_dimer_2"/>
    <property type="match status" value="1"/>
</dbReference>
<dbReference type="Proteomes" id="UP000054404">
    <property type="component" value="Unassembled WGS sequence"/>
</dbReference>
<feature type="domain" description="Penicillin binding protein A dimerisation" evidence="3">
    <location>
        <begin position="52"/>
        <end position="135"/>
    </location>
</feature>